<dbReference type="PANTHER" id="PTHR22878:SF68">
    <property type="entry name" value="DYNEIN HEAVY CHAIN 6, AXONEMAL-LIKE"/>
    <property type="match status" value="1"/>
</dbReference>
<dbReference type="Gene3D" id="3.40.50.300">
    <property type="entry name" value="P-loop containing nucleotide triphosphate hydrolases"/>
    <property type="match status" value="1"/>
</dbReference>
<dbReference type="GO" id="GO:0051959">
    <property type="term" value="F:dynein light intermediate chain binding"/>
    <property type="evidence" value="ECO:0007669"/>
    <property type="project" value="InterPro"/>
</dbReference>
<gene>
    <name evidence="2" type="ORF">g.49996</name>
</gene>
<dbReference type="GO" id="GO:0030286">
    <property type="term" value="C:dynein complex"/>
    <property type="evidence" value="ECO:0007669"/>
    <property type="project" value="InterPro"/>
</dbReference>
<dbReference type="GO" id="GO:0007018">
    <property type="term" value="P:microtubule-based movement"/>
    <property type="evidence" value="ECO:0007669"/>
    <property type="project" value="InterPro"/>
</dbReference>
<dbReference type="EMBL" id="GEBQ01027942">
    <property type="protein sequence ID" value="JAT12035.1"/>
    <property type="molecule type" value="Transcribed_RNA"/>
</dbReference>
<accession>A0A1B6KKS5</accession>
<dbReference type="GO" id="GO:0045505">
    <property type="term" value="F:dynein intermediate chain binding"/>
    <property type="evidence" value="ECO:0007669"/>
    <property type="project" value="InterPro"/>
</dbReference>
<organism evidence="2">
    <name type="scientific">Graphocephala atropunctata</name>
    <dbReference type="NCBI Taxonomy" id="36148"/>
    <lineage>
        <taxon>Eukaryota</taxon>
        <taxon>Metazoa</taxon>
        <taxon>Ecdysozoa</taxon>
        <taxon>Arthropoda</taxon>
        <taxon>Hexapoda</taxon>
        <taxon>Insecta</taxon>
        <taxon>Pterygota</taxon>
        <taxon>Neoptera</taxon>
        <taxon>Paraneoptera</taxon>
        <taxon>Hemiptera</taxon>
        <taxon>Auchenorrhyncha</taxon>
        <taxon>Membracoidea</taxon>
        <taxon>Cicadellidae</taxon>
        <taxon>Cicadellinae</taxon>
        <taxon>Cicadellini</taxon>
        <taxon>Graphocephala</taxon>
    </lineage>
</organism>
<dbReference type="Pfam" id="PF12781">
    <property type="entry name" value="AAA_9"/>
    <property type="match status" value="1"/>
</dbReference>
<dbReference type="InterPro" id="IPR026983">
    <property type="entry name" value="DHC"/>
</dbReference>
<evidence type="ECO:0000259" key="1">
    <source>
        <dbReference type="Pfam" id="PF12781"/>
    </source>
</evidence>
<evidence type="ECO:0000313" key="2">
    <source>
        <dbReference type="EMBL" id="JAT12035.1"/>
    </source>
</evidence>
<reference evidence="2" key="1">
    <citation type="submission" date="2015-11" db="EMBL/GenBank/DDBJ databases">
        <title>De novo transcriptome assembly of four potential Pierce s Disease insect vectors from Arizona vineyards.</title>
        <authorList>
            <person name="Tassone E.E."/>
        </authorList>
    </citation>
    <scope>NUCLEOTIDE SEQUENCE</scope>
</reference>
<name>A0A1B6KKS5_9HEMI</name>
<dbReference type="AlphaFoldDB" id="A0A1B6KKS5"/>
<feature type="non-terminal residue" evidence="2">
    <location>
        <position position="1"/>
    </location>
</feature>
<dbReference type="InterPro" id="IPR027417">
    <property type="entry name" value="P-loop_NTPase"/>
</dbReference>
<dbReference type="PANTHER" id="PTHR22878">
    <property type="entry name" value="DYNEIN HEAVY CHAIN 6, AXONEMAL-LIKE-RELATED"/>
    <property type="match status" value="1"/>
</dbReference>
<protein>
    <recommendedName>
        <fullName evidence="1">Dynein heavy chain ATP-binding dynein motor region domain-containing protein</fullName>
    </recommendedName>
</protein>
<feature type="non-terminal residue" evidence="2">
    <location>
        <position position="140"/>
    </location>
</feature>
<proteinExistence type="predicted"/>
<dbReference type="InterPro" id="IPR035706">
    <property type="entry name" value="AAA_9"/>
</dbReference>
<sequence length="140" mass="15889">AYLAPLTFSFRQSLIIDWCEACTNLEIPSSDKFKFISVLGLGINIQNWNINGLPKDEFSIENAVILENTDRSPLLVDPQGHANRWIKAKERCNNLRVVRPSDQDYMKTVETSLNAGNPVLLENVEEDLKAIILNPFFAIR</sequence>
<feature type="domain" description="Dynein heavy chain ATP-binding dynein motor region" evidence="1">
    <location>
        <begin position="46"/>
        <end position="132"/>
    </location>
</feature>